<reference evidence="6" key="1">
    <citation type="submission" date="2020-05" db="EMBL/GenBank/DDBJ databases">
        <title>Phylogenomic resolution of chytrid fungi.</title>
        <authorList>
            <person name="Stajich J.E."/>
            <person name="Amses K."/>
            <person name="Simmons R."/>
            <person name="Seto K."/>
            <person name="Myers J."/>
            <person name="Bonds A."/>
            <person name="Quandt C.A."/>
            <person name="Barry K."/>
            <person name="Liu P."/>
            <person name="Grigoriev I."/>
            <person name="Longcore J.E."/>
            <person name="James T.Y."/>
        </authorList>
    </citation>
    <scope>NUCLEOTIDE SEQUENCE</scope>
    <source>
        <strain evidence="6">JEL0513</strain>
    </source>
</reference>
<evidence type="ECO:0000256" key="4">
    <source>
        <dbReference type="ARBA" id="ARBA00023002"/>
    </source>
</evidence>
<dbReference type="EMBL" id="JADGJH010002135">
    <property type="protein sequence ID" value="KAJ3102929.1"/>
    <property type="molecule type" value="Genomic_DNA"/>
</dbReference>
<dbReference type="PRINTS" id="PR00368">
    <property type="entry name" value="FADPNR"/>
</dbReference>
<dbReference type="InterPro" id="IPR036188">
    <property type="entry name" value="FAD/NAD-bd_sf"/>
</dbReference>
<evidence type="ECO:0000256" key="3">
    <source>
        <dbReference type="ARBA" id="ARBA00022827"/>
    </source>
</evidence>
<dbReference type="PRINTS" id="PR00411">
    <property type="entry name" value="PNDRDTASEI"/>
</dbReference>
<dbReference type="AlphaFoldDB" id="A0AAD5SVZ2"/>
<proteinExistence type="inferred from homology"/>
<evidence type="ECO:0000256" key="2">
    <source>
        <dbReference type="ARBA" id="ARBA00022630"/>
    </source>
</evidence>
<dbReference type="GO" id="GO:0004174">
    <property type="term" value="F:electron-transferring-flavoprotein dehydrogenase activity"/>
    <property type="evidence" value="ECO:0007669"/>
    <property type="project" value="TreeGrafter"/>
</dbReference>
<dbReference type="SUPFAM" id="SSF51905">
    <property type="entry name" value="FAD/NAD(P)-binding domain"/>
    <property type="match status" value="1"/>
</dbReference>
<keyword evidence="7" id="KW-1185">Reference proteome</keyword>
<gene>
    <name evidence="6" type="ORF">HK100_004289</name>
</gene>
<comment type="caution">
    <text evidence="6">The sequence shown here is derived from an EMBL/GenBank/DDBJ whole genome shotgun (WGS) entry which is preliminary data.</text>
</comment>
<comment type="similarity">
    <text evidence="1">Belongs to the FAD-dependent oxidoreductase family.</text>
</comment>
<dbReference type="PANTHER" id="PTHR43735">
    <property type="entry name" value="APOPTOSIS-INDUCING FACTOR 1"/>
    <property type="match status" value="1"/>
</dbReference>
<feature type="domain" description="FAD/NAD(P)-binding" evidence="5">
    <location>
        <begin position="45"/>
        <end position="256"/>
    </location>
</feature>
<evidence type="ECO:0000313" key="7">
    <source>
        <dbReference type="Proteomes" id="UP001211907"/>
    </source>
</evidence>
<dbReference type="Pfam" id="PF07992">
    <property type="entry name" value="Pyr_redox_2"/>
    <property type="match status" value="1"/>
</dbReference>
<keyword evidence="3" id="KW-0274">FAD</keyword>
<keyword evidence="2" id="KW-0285">Flavoprotein</keyword>
<protein>
    <recommendedName>
        <fullName evidence="5">FAD/NAD(P)-binding domain-containing protein</fullName>
    </recommendedName>
</protein>
<name>A0AAD5SVZ2_9FUNG</name>
<organism evidence="6 7">
    <name type="scientific">Physocladia obscura</name>
    <dbReference type="NCBI Taxonomy" id="109957"/>
    <lineage>
        <taxon>Eukaryota</taxon>
        <taxon>Fungi</taxon>
        <taxon>Fungi incertae sedis</taxon>
        <taxon>Chytridiomycota</taxon>
        <taxon>Chytridiomycota incertae sedis</taxon>
        <taxon>Chytridiomycetes</taxon>
        <taxon>Chytridiales</taxon>
        <taxon>Chytriomycetaceae</taxon>
        <taxon>Physocladia</taxon>
    </lineage>
</organism>
<evidence type="ECO:0000313" key="6">
    <source>
        <dbReference type="EMBL" id="KAJ3102929.1"/>
    </source>
</evidence>
<accession>A0AAD5SVZ2</accession>
<sequence>MTPLLDPSKIHDIWLPFTERSKLFSPIPQENLIQGSAVKLNSNALELHDGRKIPFDFAVVATGTKSSLKSTAWTKSQGLQDAEELCAALKKASNIAIVGGGQVGVELAAKLCSELPNTHVDLLHRSSTLLSKMAGMNDAARKKILAVLQQFPNITIRLQDTIVNSDIPRKDISFERCLLHTQSGNQINADVTILTTGNIPNSKFVADGLGKSVLDQNGYVRTNPDGSVEGFPHIFSAGDISTLDSVKLAHQAVNQAEIVSKNISVLIEAGYFGQNDIQVGKLKLQKYSPAQKWLARVNLGQLGSVMKIWFLVIHSKK</sequence>
<dbReference type="GO" id="GO:0005737">
    <property type="term" value="C:cytoplasm"/>
    <property type="evidence" value="ECO:0007669"/>
    <property type="project" value="TreeGrafter"/>
</dbReference>
<dbReference type="Gene3D" id="3.50.50.60">
    <property type="entry name" value="FAD/NAD(P)-binding domain"/>
    <property type="match status" value="2"/>
</dbReference>
<evidence type="ECO:0000259" key="5">
    <source>
        <dbReference type="Pfam" id="PF07992"/>
    </source>
</evidence>
<keyword evidence="4" id="KW-0560">Oxidoreductase</keyword>
<dbReference type="Proteomes" id="UP001211907">
    <property type="component" value="Unassembled WGS sequence"/>
</dbReference>
<dbReference type="PANTHER" id="PTHR43735:SF3">
    <property type="entry name" value="FERROPTOSIS SUPPRESSOR PROTEIN 1"/>
    <property type="match status" value="1"/>
</dbReference>
<evidence type="ECO:0000256" key="1">
    <source>
        <dbReference type="ARBA" id="ARBA00006442"/>
    </source>
</evidence>
<dbReference type="GO" id="GO:0050660">
    <property type="term" value="F:flavin adenine dinucleotide binding"/>
    <property type="evidence" value="ECO:0007669"/>
    <property type="project" value="TreeGrafter"/>
</dbReference>
<dbReference type="InterPro" id="IPR023753">
    <property type="entry name" value="FAD/NAD-binding_dom"/>
</dbReference>